<evidence type="ECO:0000313" key="2">
    <source>
        <dbReference type="EMBL" id="TSK77140.1"/>
    </source>
</evidence>
<proteinExistence type="predicted"/>
<organism evidence="2 3">
    <name type="scientific">Bagarius yarrelli</name>
    <name type="common">Goonch</name>
    <name type="synonym">Bagrus yarrelli</name>
    <dbReference type="NCBI Taxonomy" id="175774"/>
    <lineage>
        <taxon>Eukaryota</taxon>
        <taxon>Metazoa</taxon>
        <taxon>Chordata</taxon>
        <taxon>Craniata</taxon>
        <taxon>Vertebrata</taxon>
        <taxon>Euteleostomi</taxon>
        <taxon>Actinopterygii</taxon>
        <taxon>Neopterygii</taxon>
        <taxon>Teleostei</taxon>
        <taxon>Ostariophysi</taxon>
        <taxon>Siluriformes</taxon>
        <taxon>Sisoridae</taxon>
        <taxon>Sisorinae</taxon>
        <taxon>Bagarius</taxon>
    </lineage>
</organism>
<gene>
    <name evidence="2" type="ORF">Baya_5551</name>
</gene>
<dbReference type="EMBL" id="VCAZ01000020">
    <property type="protein sequence ID" value="TSK77140.1"/>
    <property type="molecule type" value="Genomic_DNA"/>
</dbReference>
<protein>
    <submittedName>
        <fullName evidence="2">Uncharacterized protein</fullName>
    </submittedName>
</protein>
<comment type="caution">
    <text evidence="2">The sequence shown here is derived from an EMBL/GenBank/DDBJ whole genome shotgun (WGS) entry which is preliminary data.</text>
</comment>
<keyword evidence="3" id="KW-1185">Reference proteome</keyword>
<evidence type="ECO:0000313" key="3">
    <source>
        <dbReference type="Proteomes" id="UP000319801"/>
    </source>
</evidence>
<name>A0A556TV04_BAGYA</name>
<feature type="region of interest" description="Disordered" evidence="1">
    <location>
        <begin position="60"/>
        <end position="80"/>
    </location>
</feature>
<reference evidence="2 3" key="1">
    <citation type="journal article" date="2019" name="Genome Biol. Evol.">
        <title>Whole-Genome Sequencing of the Giant Devil Catfish, Bagarius yarrelli.</title>
        <authorList>
            <person name="Jiang W."/>
            <person name="Lv Y."/>
            <person name="Cheng L."/>
            <person name="Yang K."/>
            <person name="Chao B."/>
            <person name="Wang X."/>
            <person name="Li Y."/>
            <person name="Pan X."/>
            <person name="You X."/>
            <person name="Zhang Y."/>
            <person name="Yang J."/>
            <person name="Li J."/>
            <person name="Zhang X."/>
            <person name="Liu S."/>
            <person name="Sun C."/>
            <person name="Yang J."/>
            <person name="Shi Q."/>
        </authorList>
    </citation>
    <scope>NUCLEOTIDE SEQUENCE [LARGE SCALE GENOMIC DNA]</scope>
    <source>
        <strain evidence="2">JWS20170419001</strain>
        <tissue evidence="2">Muscle</tissue>
    </source>
</reference>
<sequence length="80" mass="8713">MSGTVDDIAGLNEELILDQSQSDGGQSVIIGAPLVRHVRDGPQDKARKLQTQRLLQHKHIYSLEESDTEPPSHLISSPGT</sequence>
<evidence type="ECO:0000256" key="1">
    <source>
        <dbReference type="SAM" id="MobiDB-lite"/>
    </source>
</evidence>
<dbReference type="AlphaFoldDB" id="A0A556TV04"/>
<accession>A0A556TV04</accession>
<dbReference type="Proteomes" id="UP000319801">
    <property type="component" value="Unassembled WGS sequence"/>
</dbReference>